<name>A0A939DAX3_CLOAM</name>
<dbReference type="InterPro" id="IPR027417">
    <property type="entry name" value="P-loop_NTPase"/>
</dbReference>
<dbReference type="PANTHER" id="PTHR32071:SF119">
    <property type="entry name" value="SIGMA L-DEPENDENT TRANSCRIPTIONAL REGULATOR YPLP-RELATED"/>
    <property type="match status" value="1"/>
</dbReference>
<dbReference type="InterPro" id="IPR025943">
    <property type="entry name" value="Sigma_54_int_dom_ATP-bd_2"/>
</dbReference>
<dbReference type="InterPro" id="IPR002078">
    <property type="entry name" value="Sigma_54_int"/>
</dbReference>
<gene>
    <name evidence="7" type="ORF">JYB65_11295</name>
</gene>
<dbReference type="GO" id="GO:0005524">
    <property type="term" value="F:ATP binding"/>
    <property type="evidence" value="ECO:0007669"/>
    <property type="project" value="UniProtKB-KW"/>
</dbReference>
<organism evidence="7 8">
    <name type="scientific">Clostridium aminobutyricum</name>
    <dbReference type="NCBI Taxonomy" id="33953"/>
    <lineage>
        <taxon>Bacteria</taxon>
        <taxon>Bacillati</taxon>
        <taxon>Bacillota</taxon>
        <taxon>Clostridia</taxon>
        <taxon>Eubacteriales</taxon>
        <taxon>Clostridiaceae</taxon>
        <taxon>Clostridium</taxon>
    </lineage>
</organism>
<dbReference type="InterPro" id="IPR058031">
    <property type="entry name" value="AAA_lid_NorR"/>
</dbReference>
<evidence type="ECO:0000256" key="5">
    <source>
        <dbReference type="ARBA" id="ARBA00023163"/>
    </source>
</evidence>
<feature type="domain" description="Sigma-54 factor interaction" evidence="6">
    <location>
        <begin position="381"/>
        <end position="610"/>
    </location>
</feature>
<evidence type="ECO:0000259" key="6">
    <source>
        <dbReference type="PROSITE" id="PS50045"/>
    </source>
</evidence>
<dbReference type="RefSeq" id="WP_206582788.1">
    <property type="nucleotide sequence ID" value="NZ_JAFJZZ010000005.1"/>
</dbReference>
<dbReference type="InterPro" id="IPR009057">
    <property type="entry name" value="Homeodomain-like_sf"/>
</dbReference>
<protein>
    <submittedName>
        <fullName evidence="7">Sigma 54-interacting transcriptional regulator</fullName>
    </submittedName>
</protein>
<dbReference type="InterPro" id="IPR058932">
    <property type="entry name" value="KDD_N"/>
</dbReference>
<keyword evidence="1" id="KW-0547">Nucleotide-binding</keyword>
<keyword evidence="8" id="KW-1185">Reference proteome</keyword>
<dbReference type="AlphaFoldDB" id="A0A939DAX3"/>
<dbReference type="EMBL" id="JAFJZZ010000005">
    <property type="protein sequence ID" value="MBN7773948.1"/>
    <property type="molecule type" value="Genomic_DNA"/>
</dbReference>
<proteinExistence type="predicted"/>
<sequence>MVNFGQDRVIEPKGFIPVTAWRLDNKRALRKGEIRLAIKQIKLEEGSFRQLCNECEYDEFRIRQRIVDIVRKRGKLHNPSTDSGGICYGIVDEINADFNNKYQVEVGDKVVCITSLTSLPMELEEIVEINFNYAQIKVEGYVIMFESNPLIKMPDDLNLSYTLSALDESGSVTRAYYLAEKEKRILILGSGLLPILIYSSAIRKSVGNNCRIVAVLDRESTDTLSQDEIMKPLKRYVDELYIADILAPLETYRWIQESEIDKNHGEEELFDVSINCADLLGAETISVLLTKDRGKLFFTNLINNYNLVLLFAESLGKTINAISLEEYSMEFPNFTLNLLREIKDDLQVIDRVYNKYPIISRLPMRISELIKYQKLCKIDDYVFASEKTKKLLDDVLNIAEYDCNVIIQGETGVGKEKILSLIHKNSGRKMKPCIKINCSTIQENLAESELFGYESGAFTGANAAGKQGYFELANNGILFLDEIGDMPLSLQSKLLRVIQENQFYRVGGQKQINVNVRIICASNVNLRDLVSRGKFREDLYYRLNICEINIPPLRERKEDISCLAYNFVNKYNERYMKSVKIGEDALKSLEEYNWPGNVRELDNVVHRAVINTKSNRIDSFSVKNEMACNVQRRFDQQPESEEFPMNSVNLSASTIFDHPFYLDEMMEMHEKAIIEETLLKAKTTRKAADILGISQSQLMRKKKKYNL</sequence>
<evidence type="ECO:0000256" key="1">
    <source>
        <dbReference type="ARBA" id="ARBA00022741"/>
    </source>
</evidence>
<dbReference type="SUPFAM" id="SSF46689">
    <property type="entry name" value="Homeodomain-like"/>
    <property type="match status" value="1"/>
</dbReference>
<dbReference type="GO" id="GO:0043565">
    <property type="term" value="F:sequence-specific DNA binding"/>
    <property type="evidence" value="ECO:0007669"/>
    <property type="project" value="InterPro"/>
</dbReference>
<comment type="caution">
    <text evidence="7">The sequence shown here is derived from an EMBL/GenBank/DDBJ whole genome shotgun (WGS) entry which is preliminary data.</text>
</comment>
<dbReference type="GO" id="GO:0006355">
    <property type="term" value="P:regulation of DNA-templated transcription"/>
    <property type="evidence" value="ECO:0007669"/>
    <property type="project" value="InterPro"/>
</dbReference>
<keyword evidence="3" id="KW-0805">Transcription regulation</keyword>
<dbReference type="Proteomes" id="UP000664545">
    <property type="component" value="Unassembled WGS sequence"/>
</dbReference>
<dbReference type="Gene3D" id="3.40.50.300">
    <property type="entry name" value="P-loop containing nucleotide triphosphate hydrolases"/>
    <property type="match status" value="1"/>
</dbReference>
<reference evidence="7" key="1">
    <citation type="submission" date="2021-02" db="EMBL/GenBank/DDBJ databases">
        <title>Abyssanaerobacter marinus gen.nov., sp., nov, anaerobic bacterium isolated from the Onnuri vent field of Indian Ocean and suggestion of Mogibacteriaceae fam. nov., and proposal of reclassification of ambiguous this family's genus member.</title>
        <authorList>
            <person name="Kim Y.J."/>
            <person name="Yang J.-A."/>
        </authorList>
    </citation>
    <scope>NUCLEOTIDE SEQUENCE</scope>
    <source>
        <strain evidence="7">DSM 2634</strain>
    </source>
</reference>
<evidence type="ECO:0000313" key="8">
    <source>
        <dbReference type="Proteomes" id="UP000664545"/>
    </source>
</evidence>
<dbReference type="SUPFAM" id="SSF52540">
    <property type="entry name" value="P-loop containing nucleoside triphosphate hydrolases"/>
    <property type="match status" value="1"/>
</dbReference>
<evidence type="ECO:0000256" key="4">
    <source>
        <dbReference type="ARBA" id="ARBA00023125"/>
    </source>
</evidence>
<evidence type="ECO:0000256" key="2">
    <source>
        <dbReference type="ARBA" id="ARBA00022840"/>
    </source>
</evidence>
<dbReference type="InterPro" id="IPR025662">
    <property type="entry name" value="Sigma_54_int_dom_ATP-bd_1"/>
</dbReference>
<dbReference type="Pfam" id="PF26370">
    <property type="entry name" value="KDD_N"/>
    <property type="match status" value="1"/>
</dbReference>
<dbReference type="InterPro" id="IPR025944">
    <property type="entry name" value="Sigma_54_int_dom_CS"/>
</dbReference>
<dbReference type="PROSITE" id="PS00676">
    <property type="entry name" value="SIGMA54_INTERACT_2"/>
    <property type="match status" value="1"/>
</dbReference>
<dbReference type="Pfam" id="PF25601">
    <property type="entry name" value="AAA_lid_14"/>
    <property type="match status" value="1"/>
</dbReference>
<dbReference type="PANTHER" id="PTHR32071">
    <property type="entry name" value="TRANSCRIPTIONAL REGULATORY PROTEIN"/>
    <property type="match status" value="1"/>
</dbReference>
<dbReference type="CDD" id="cd00009">
    <property type="entry name" value="AAA"/>
    <property type="match status" value="1"/>
</dbReference>
<dbReference type="PROSITE" id="PS00688">
    <property type="entry name" value="SIGMA54_INTERACT_3"/>
    <property type="match status" value="1"/>
</dbReference>
<evidence type="ECO:0000256" key="3">
    <source>
        <dbReference type="ARBA" id="ARBA00023015"/>
    </source>
</evidence>
<dbReference type="Gene3D" id="1.10.10.60">
    <property type="entry name" value="Homeodomain-like"/>
    <property type="match status" value="1"/>
</dbReference>
<accession>A0A939DAX3</accession>
<evidence type="ECO:0000313" key="7">
    <source>
        <dbReference type="EMBL" id="MBN7773948.1"/>
    </source>
</evidence>
<keyword evidence="2" id="KW-0067">ATP-binding</keyword>
<dbReference type="InterPro" id="IPR003593">
    <property type="entry name" value="AAA+_ATPase"/>
</dbReference>
<keyword evidence="5" id="KW-0804">Transcription</keyword>
<dbReference type="PROSITE" id="PS00675">
    <property type="entry name" value="SIGMA54_INTERACT_1"/>
    <property type="match status" value="1"/>
</dbReference>
<dbReference type="Gene3D" id="1.10.8.60">
    <property type="match status" value="1"/>
</dbReference>
<dbReference type="PROSITE" id="PS50045">
    <property type="entry name" value="SIGMA54_INTERACT_4"/>
    <property type="match status" value="1"/>
</dbReference>
<dbReference type="FunFam" id="3.40.50.300:FF:000006">
    <property type="entry name" value="DNA-binding transcriptional regulator NtrC"/>
    <property type="match status" value="1"/>
</dbReference>
<dbReference type="Pfam" id="PF00158">
    <property type="entry name" value="Sigma54_activat"/>
    <property type="match status" value="1"/>
</dbReference>
<keyword evidence="4" id="KW-0238">DNA-binding</keyword>
<dbReference type="SMART" id="SM00382">
    <property type="entry name" value="AAA"/>
    <property type="match status" value="1"/>
</dbReference>